<dbReference type="InterPro" id="IPR040853">
    <property type="entry name" value="RapA2_cadherin-like"/>
</dbReference>
<dbReference type="NCBIfam" id="TIGR01965">
    <property type="entry name" value="VCBS_repeat"/>
    <property type="match status" value="17"/>
</dbReference>
<dbReference type="InterPro" id="IPR010221">
    <property type="entry name" value="VCBS_dom"/>
</dbReference>
<dbReference type="InterPro" id="IPR002126">
    <property type="entry name" value="Cadherin-like_dom"/>
</dbReference>
<dbReference type="EMBL" id="CP029550">
    <property type="protein sequence ID" value="AWN41722.1"/>
    <property type="molecule type" value="Genomic_DNA"/>
</dbReference>
<dbReference type="InterPro" id="IPR034007">
    <property type="entry name" value="CTLD_bac"/>
</dbReference>
<dbReference type="Pfam" id="PF17963">
    <property type="entry name" value="Big_9"/>
    <property type="match status" value="2"/>
</dbReference>
<protein>
    <recommendedName>
        <fullName evidence="5">Tandem-95 repeat protein</fullName>
    </recommendedName>
</protein>
<gene>
    <name evidence="3" type="ORF">DK389_15910</name>
</gene>
<dbReference type="InterPro" id="IPR016187">
    <property type="entry name" value="CTDL_fold"/>
</dbReference>
<dbReference type="InterPro" id="IPR029062">
    <property type="entry name" value="Class_I_gatase-like"/>
</dbReference>
<dbReference type="SUPFAM" id="SSF50969">
    <property type="entry name" value="YVTN repeat-like/Quinoprotein amine dehydrogenase"/>
    <property type="match status" value="1"/>
</dbReference>
<dbReference type="GO" id="GO:0007156">
    <property type="term" value="P:homophilic cell adhesion via plasma membrane adhesion molecules"/>
    <property type="evidence" value="ECO:0007669"/>
    <property type="project" value="InterPro"/>
</dbReference>
<dbReference type="InterPro" id="IPR013783">
    <property type="entry name" value="Ig-like_fold"/>
</dbReference>
<keyword evidence="4" id="KW-1185">Reference proteome</keyword>
<dbReference type="Pfam" id="PF17803">
    <property type="entry name" value="Cadherin_4"/>
    <property type="match status" value="3"/>
</dbReference>
<dbReference type="InterPro" id="IPR016186">
    <property type="entry name" value="C-type_lectin-like/link_sf"/>
</dbReference>
<organism evidence="3 4">
    <name type="scientific">Methylobacterium durans</name>
    <dbReference type="NCBI Taxonomy" id="2202825"/>
    <lineage>
        <taxon>Bacteria</taxon>
        <taxon>Pseudomonadati</taxon>
        <taxon>Pseudomonadota</taxon>
        <taxon>Alphaproteobacteria</taxon>
        <taxon>Hyphomicrobiales</taxon>
        <taxon>Methylobacteriaceae</taxon>
        <taxon>Methylobacterium</taxon>
    </lineage>
</organism>
<dbReference type="GO" id="GO:0016020">
    <property type="term" value="C:membrane"/>
    <property type="evidence" value="ECO:0007669"/>
    <property type="project" value="InterPro"/>
</dbReference>
<evidence type="ECO:0000313" key="3">
    <source>
        <dbReference type="EMBL" id="AWN41722.1"/>
    </source>
</evidence>
<dbReference type="SUPFAM" id="SSF52317">
    <property type="entry name" value="Class I glutamine amidotransferase-like"/>
    <property type="match status" value="1"/>
</dbReference>
<evidence type="ECO:0000259" key="1">
    <source>
        <dbReference type="PROSITE" id="PS50041"/>
    </source>
</evidence>
<evidence type="ECO:0008006" key="5">
    <source>
        <dbReference type="Google" id="ProtNLM"/>
    </source>
</evidence>
<sequence length="3016" mass="304366">MAGDDRINAGSGDDIIDGGAGNDTLKGDAGDDLAIYVAAENRNGATSFTDIYDGGSGKDTVRLVLTRAEWMNPALQLDIANYLAFLAKNTNSANGEANNTEFRFTAFDLRVSKFETLQVMVDGVFVDPRDEAVTLRADAVRTNEDSASIAVDVLANDSVPDLIKSLAHTQPGHGTVQLVLNLADPSASASAKFVYTPDPKHWQYLAVGETATDTFTYTVTDADGDVQTQTVTVTIEGRNDAPVITSAAQSGAVDEKAEPGEGGTLSASGTIAFKDVDLSDDHTAAVTAREITGSSLANGYSLTAAQQAALKGAFAVGAAPSSSVDGTGSVAWRYDVADATLDFLGAQDSVTLVFSVLVDDGHGGTASQDVTVTVTGTNDQPVIASGALGGSVDEKAEPGEGGTLSAAGAISFSDADLSDDHSASVASRAITATSLANGYSLTADQQAALMGAFSIGPAPSSSVDGSGSIAWTYALADSALDFLGADDSVTLTFKVLVDDGQGGTAHQDVTVTVTGTNDQPVITSAAQTGAVDEKAEPGEGGVLSAKGTISFSDADLSDDHTATVTSRQIAGITLANGYSLTAAQETALKDAFSVGPAPSSAVDGTGSIAWSYDVADTALDFLGANDSATLTFTVLVADGHGGTASQTVAIIVTGTNDQPIVTSDEQVGAVDEKAEPEEGGTLSAGGTITFSDTDLSDEHAASVLSRAITATSLANGYSLTADQQAALTGAFSIGPAPSSSIDGSGSVAWTYAIADGALDFLGANDSVTLTFGVRVDDGHGGTVDQDVTVTVTGTNDQPVVAAGASASLSELAQLTNGVITDPIAASGVLSFADADLSDRHTVSQTLMSVVWSGGSAVPAATANALASALSAALADDSTADGSGSIGWSFSLGNPRVDFLAAGETLTLTYNVTVTDDAGATDTKPVVVTITGANDFPIVEALAGDTVHTVLTETDACLKASGTVTVTDRDLTDVVTVSVSEVEVLSGSANGLTLGQLKGFFSVSPTQLAADAGSANNLAWAFDSGSEAFNYLAVGETLTLKYSVAAKDDSGSGNDTGVGTVVVVVAGTNDGPVLAADPTTHALTEIVGATGGSGTQAATATLAFTDADLTDTHGVTSALSSATWSNGTIPAGTAAALADALTLTTIESANTGSGSVKAYFSLADQLVDFLSAEETLTVTYNVTVTDTQNATSTKPVTFTITGTNDNAVLTTTSTGSDQGSVVEDGLVVTSGSLSFTDADLKDMHTVSVGPSSANALGVLTAEITADASGAGSVAWHYAVDNAKIQSLAEGEAKVETFQVRLSDGLATVTKDVSVTITGTNDAPMIVAASTTATGSVTEIVDNAAGENIASRTATGVIAFADVDTIDTHSANVTSESTGYLGSLTLNSVDQAGNSVGWMFSVPDSALDGLAAGQTRTQTYNVTVSDGRGGTATQAVTVTITGTNDAPVVTGPVTGSATEDGAVSTLSALANATDVDAGTTLSVANVPGSLPAGVSYNAATQSFTLDPGVAAYQSLAVGETKTVSVSYGVSDGIITTPATVSWTVTGTNDAPVAELDFVVINEDGPSSAGNVLRNDTDIDTGDRLQVTSVRLDPSSGSLRSAAAGTMLQGELGTLTIHADGSYLYALDNSNPFIQGLSADASTAEQFLYTARDSAGAQTEGRLTVSIRGQNDAPVVSGVVTGAAVEDGASSTLAALARASDVDRGTKLAVVDVPADLPAGVTYNAAAQSFTLDPSASVYQSLAAGQTTVVAVNYGVSDGIVTTAASASWTVTGTNDAPTIVAASTTATGAVTERADKSATENALPDHTAGGTISFADVDTLDTHSATVTAQGSGYLGSLSLGSVDQAANSVGWTFSVADSALDFLSAGETRVQNYTVAVADGIGGVANQTITVTITGAADNTPPVAVDDNFASSSVNTAGFAYNGVNGHYYKFVDGGYTFVQAQAAAAASGGYLATVTSAQENSFIFGLTAGAYAWLGGSDAQTEGQWRWVSGPETGTTFWNGGTNGSASSGQFANWQPGTEPNNLGDEDHVHMWPGGYWNDSNGASPFGYVIEIGGRLGDPDQTITVSENGSVQIGAPRLLANDSDADQDPLAVTAVSVLSERGATVTLSGDVITYTPRNADELSAGQVVEDTFTYTISDGQGGSDTATVRLTVSGTNDLPVIVASSTTATGSVTERADGSATENTLPNHTADGTIRFTDVDTLDTHTAIVTPGALGYLGNLILRPLDQSSDSVGWTFSVADSALDSLAAGQTKTQSYTVTVSDGKGGVANQAVTITITGTNDAPTIVASGLPTTPTGQTVRATTPATLAALTIDDATGAVYVAEQDTVASLFKVIAADGSVTQLTGDLTGNASGNGFFPYVATDIEFYQGGIFCITSDGRLVRFDVATRTTQVLTALSGFNIESGMDITSDGRLLATDGAGTANRLIQYDIATRTITKTILNLPGDSYGVEHDDVTGRTFFKTSGGQLFEADLASGTYKLVRSDLFGNNFEIAPGADRAYIKEGSTWVQVDLVTGSRTTVATGIAGDSGEAQFGRSSDGTGSSLFVASGTQVVEVKFGSSSVSSGKIAEIADKAVGENTTIHTAGGTIAFADVDAIDVHTAAVTPQGSGYLGSLTLGTVDQLGDKVSWTFSVADSTLDSLAAGQTKTQSYTVAVSDGHGGITDQTVTVAITGANDAPVVLGAVTGAATEDGATVTLDALANASDPDSGTSLSVVNIPASLPGGVTYDAATHSFTLNPAHAAYQSLAAGEAATVSVAYGVSDGIAVTPASVSWTVAGTNEAPTGPIKVLVIGGASSSAVNVAAQLNDDTYFDFDATAVSASAYANSAAWADVLKSYEVVVMGDSGFNDASQLASTGVFAAVRGFAEHGGDVVTTGWYDYGTMSLSAQNKLDADYISPIGIDSTYAFISGSYSFNVVDPSHPMMKSISNFTELPPPNNWEIPSSVDPSAVVLATVAGSSSNGTASNPAVLYSEPSSETNLVYIGGLYMASAQYGLDDLRTGVHDRLLEQAVAWAADRIL</sequence>
<accession>A0A2U8W8T0</accession>
<dbReference type="NCBIfam" id="NF012211">
    <property type="entry name" value="tand_rpt_95"/>
    <property type="match status" value="1"/>
</dbReference>
<dbReference type="Proteomes" id="UP000245926">
    <property type="component" value="Chromosome"/>
</dbReference>
<dbReference type="InterPro" id="IPR011044">
    <property type="entry name" value="Quino_amine_DH_bsu"/>
</dbReference>
<dbReference type="PROSITE" id="PS50041">
    <property type="entry name" value="C_TYPE_LECTIN_2"/>
    <property type="match status" value="1"/>
</dbReference>
<dbReference type="PROSITE" id="PS00330">
    <property type="entry name" value="HEMOLYSIN_CALCIUM"/>
    <property type="match status" value="1"/>
</dbReference>
<feature type="domain" description="C-type lectin" evidence="1">
    <location>
        <begin position="1923"/>
        <end position="2051"/>
    </location>
</feature>
<dbReference type="Gene3D" id="2.60.40.3440">
    <property type="match status" value="2"/>
</dbReference>
<dbReference type="Gene3D" id="2.60.40.10">
    <property type="entry name" value="Immunoglobulins"/>
    <property type="match status" value="3"/>
</dbReference>
<dbReference type="PANTHER" id="PTHR14139:SF2">
    <property type="entry name" value="CALSYNTENIN-1"/>
    <property type="match status" value="1"/>
</dbReference>
<dbReference type="InterPro" id="IPR011049">
    <property type="entry name" value="Serralysin-like_metalloprot_C"/>
</dbReference>
<evidence type="ECO:0000313" key="4">
    <source>
        <dbReference type="Proteomes" id="UP000245926"/>
    </source>
</evidence>
<dbReference type="GO" id="GO:0005509">
    <property type="term" value="F:calcium ion binding"/>
    <property type="evidence" value="ECO:0007669"/>
    <property type="project" value="InterPro"/>
</dbReference>
<dbReference type="InterPro" id="IPR001343">
    <property type="entry name" value="Hemolysn_Ca-bd"/>
</dbReference>
<dbReference type="KEGG" id="mets:DK389_15910"/>
<evidence type="ECO:0000259" key="2">
    <source>
        <dbReference type="PROSITE" id="PS50268"/>
    </source>
</evidence>
<dbReference type="Gene3D" id="3.10.100.10">
    <property type="entry name" value="Mannose-Binding Protein A, subunit A"/>
    <property type="match status" value="1"/>
</dbReference>
<dbReference type="SUPFAM" id="SSF56436">
    <property type="entry name" value="C-type lectin-like"/>
    <property type="match status" value="1"/>
</dbReference>
<dbReference type="SUPFAM" id="SSF51120">
    <property type="entry name" value="beta-Roll"/>
    <property type="match status" value="1"/>
</dbReference>
<feature type="domain" description="Cadherin" evidence="2">
    <location>
        <begin position="523"/>
        <end position="661"/>
    </location>
</feature>
<dbReference type="PROSITE" id="PS50268">
    <property type="entry name" value="CADHERIN_2"/>
    <property type="match status" value="1"/>
</dbReference>
<dbReference type="InterPro" id="IPR001304">
    <property type="entry name" value="C-type_lectin-like"/>
</dbReference>
<dbReference type="PANTHER" id="PTHR14139">
    <property type="entry name" value="CALSYNTENIN"/>
    <property type="match status" value="1"/>
</dbReference>
<reference evidence="4" key="1">
    <citation type="submission" date="2018-05" db="EMBL/GenBank/DDBJ databases">
        <title>Complete Genome Sequence of Methylobacterium sp. 17SD2-17.</title>
        <authorList>
            <person name="Srinivasan S."/>
        </authorList>
    </citation>
    <scope>NUCLEOTIDE SEQUENCE [LARGE SCALE GENOMIC DNA]</scope>
    <source>
        <strain evidence="4">17SD2-17</strain>
    </source>
</reference>
<dbReference type="InterPro" id="IPR018511">
    <property type="entry name" value="Hemolysin-typ_Ca-bd_CS"/>
</dbReference>
<dbReference type="Pfam" id="PF00059">
    <property type="entry name" value="Lectin_C"/>
    <property type="match status" value="1"/>
</dbReference>
<proteinExistence type="predicted"/>
<dbReference type="CDD" id="cd03603">
    <property type="entry name" value="CLECT_VCBS"/>
    <property type="match status" value="1"/>
</dbReference>
<dbReference type="Pfam" id="PF00353">
    <property type="entry name" value="HemolysinCabind"/>
    <property type="match status" value="1"/>
</dbReference>
<name>A0A2U8W8T0_9HYPH</name>
<dbReference type="OrthoDB" id="505641at2"/>
<dbReference type="SMART" id="SM00034">
    <property type="entry name" value="CLECT"/>
    <property type="match status" value="1"/>
</dbReference>